<name>A0ABT3TU52_9ACTN</name>
<feature type="domain" description="RNA polymerase sigma-70" evidence="8">
    <location>
        <begin position="472"/>
        <end position="498"/>
    </location>
</feature>
<dbReference type="InterPro" id="IPR036388">
    <property type="entry name" value="WH-like_DNA-bd_sf"/>
</dbReference>
<accession>A0ABT3TU52</accession>
<protein>
    <recommendedName>
        <fullName evidence="5">RNA polymerase sigma factor SigA</fullName>
    </recommendedName>
</protein>
<dbReference type="InterPro" id="IPR014284">
    <property type="entry name" value="RNA_pol_sigma-70_dom"/>
</dbReference>
<feature type="compositionally biased region" description="Low complexity" evidence="6">
    <location>
        <begin position="94"/>
        <end position="130"/>
    </location>
</feature>
<dbReference type="InterPro" id="IPR007627">
    <property type="entry name" value="RNA_pol_sigma70_r2"/>
</dbReference>
<reference evidence="9" key="1">
    <citation type="submission" date="2022-10" db="EMBL/GenBank/DDBJ databases">
        <title>Streptomyces beihaiensis sp. nov., a chitin degrading actinobacterium, isolated from shrimp pond soil.</title>
        <authorList>
            <person name="Xie J."/>
            <person name="Shen N."/>
        </authorList>
    </citation>
    <scope>NUCLEOTIDE SEQUENCE</scope>
    <source>
        <strain evidence="9">GXMU-J5</strain>
    </source>
</reference>
<dbReference type="InterPro" id="IPR013325">
    <property type="entry name" value="RNA_pol_sigma_r2"/>
</dbReference>
<keyword evidence="3 5" id="KW-0238">DNA-binding</keyword>
<comment type="subunit">
    <text evidence="5">Interacts transiently with the RNA polymerase catalytic core.</text>
</comment>
<dbReference type="Pfam" id="PF04539">
    <property type="entry name" value="Sigma70_r3"/>
    <property type="match status" value="1"/>
</dbReference>
<dbReference type="SUPFAM" id="SSF88946">
    <property type="entry name" value="Sigma2 domain of RNA polymerase sigma factors"/>
    <property type="match status" value="1"/>
</dbReference>
<dbReference type="CDD" id="cd06171">
    <property type="entry name" value="Sigma70_r4"/>
    <property type="match status" value="1"/>
</dbReference>
<dbReference type="NCBIfam" id="TIGR02937">
    <property type="entry name" value="sigma70-ECF"/>
    <property type="match status" value="1"/>
</dbReference>
<feature type="region of interest" description="Sigma-70 factor domain-3" evidence="5">
    <location>
        <begin position="358"/>
        <end position="434"/>
    </location>
</feature>
<dbReference type="InterPro" id="IPR050239">
    <property type="entry name" value="Sigma-70_RNA_pol_init_factors"/>
</dbReference>
<feature type="compositionally biased region" description="Basic residues" evidence="6">
    <location>
        <begin position="131"/>
        <end position="157"/>
    </location>
</feature>
<dbReference type="Pfam" id="PF04545">
    <property type="entry name" value="Sigma70_r4"/>
    <property type="match status" value="1"/>
</dbReference>
<dbReference type="PROSITE" id="PS00716">
    <property type="entry name" value="SIGMA70_2"/>
    <property type="match status" value="1"/>
</dbReference>
<dbReference type="Proteomes" id="UP001163064">
    <property type="component" value="Unassembled WGS sequence"/>
</dbReference>
<comment type="function">
    <text evidence="5">Sigma factors are initiation factors that promote the attachment of RNA polymerase to specific initiation sites and are then released. This sigma factor is the primary sigma factor during exponential growth.</text>
</comment>
<dbReference type="InterPro" id="IPR028630">
    <property type="entry name" value="Sigma70_RpoD"/>
</dbReference>
<dbReference type="InterPro" id="IPR013324">
    <property type="entry name" value="RNA_pol_sigma_r3/r4-like"/>
</dbReference>
<dbReference type="InterPro" id="IPR000943">
    <property type="entry name" value="RNA_pol_sigma70"/>
</dbReference>
<dbReference type="Pfam" id="PF04542">
    <property type="entry name" value="Sigma70_r2"/>
    <property type="match status" value="1"/>
</dbReference>
<dbReference type="SUPFAM" id="SSF88659">
    <property type="entry name" value="Sigma3 and sigma4 domains of RNA polymerase sigma factors"/>
    <property type="match status" value="2"/>
</dbReference>
<evidence type="ECO:0000256" key="5">
    <source>
        <dbReference type="HAMAP-Rule" id="MF_00963"/>
    </source>
</evidence>
<feature type="short sequence motif" description="Interaction with polymerase core subunit RpoC" evidence="5">
    <location>
        <begin position="303"/>
        <end position="306"/>
    </location>
</feature>
<feature type="region of interest" description="Disordered" evidence="6">
    <location>
        <begin position="74"/>
        <end position="186"/>
    </location>
</feature>
<proteinExistence type="inferred from homology"/>
<dbReference type="InterPro" id="IPR012760">
    <property type="entry name" value="RNA_pol_sigma_RpoD_C"/>
</dbReference>
<dbReference type="HAMAP" id="MF_00963">
    <property type="entry name" value="Sigma70_RpoD_SigA"/>
    <property type="match status" value="1"/>
</dbReference>
<evidence type="ECO:0000259" key="8">
    <source>
        <dbReference type="PROSITE" id="PS00716"/>
    </source>
</evidence>
<dbReference type="PRINTS" id="PR00046">
    <property type="entry name" value="SIGMA70FCT"/>
</dbReference>
<dbReference type="InterPro" id="IPR009042">
    <property type="entry name" value="RNA_pol_sigma70_r1_2"/>
</dbReference>
<feature type="region of interest" description="Sigma-70 factor domain-4" evidence="5">
    <location>
        <begin position="447"/>
        <end position="500"/>
    </location>
</feature>
<evidence type="ECO:0000256" key="4">
    <source>
        <dbReference type="ARBA" id="ARBA00023163"/>
    </source>
</evidence>
<dbReference type="NCBIfam" id="NF005920">
    <property type="entry name" value="PRK07921.1"/>
    <property type="match status" value="1"/>
</dbReference>
<feature type="DNA-binding region" description="H-T-H motif" evidence="5">
    <location>
        <begin position="473"/>
        <end position="492"/>
    </location>
</feature>
<evidence type="ECO:0000256" key="6">
    <source>
        <dbReference type="SAM" id="MobiDB-lite"/>
    </source>
</evidence>
<comment type="similarity">
    <text evidence="5">Belongs to the sigma-70 factor family. RpoD/SigA subfamily.</text>
</comment>
<dbReference type="Gene3D" id="1.10.601.10">
    <property type="entry name" value="RNA Polymerase Primary Sigma Factor"/>
    <property type="match status" value="2"/>
</dbReference>
<comment type="subcellular location">
    <subcellularLocation>
        <location evidence="5">Cytoplasm</location>
    </subcellularLocation>
</comment>
<evidence type="ECO:0000256" key="1">
    <source>
        <dbReference type="ARBA" id="ARBA00023015"/>
    </source>
</evidence>
<dbReference type="InterPro" id="IPR007624">
    <property type="entry name" value="RNA_pol_sigma70_r3"/>
</dbReference>
<keyword evidence="2 5" id="KW-0731">Sigma factor</keyword>
<dbReference type="PANTHER" id="PTHR30603">
    <property type="entry name" value="RNA POLYMERASE SIGMA FACTOR RPO"/>
    <property type="match status" value="1"/>
</dbReference>
<keyword evidence="1 5" id="KW-0805">Transcription regulation</keyword>
<dbReference type="RefSeq" id="WP_266599237.1">
    <property type="nucleotide sequence ID" value="NZ_JAPHNL010000112.1"/>
</dbReference>
<keyword evidence="4 5" id="KW-0804">Transcription</keyword>
<dbReference type="PROSITE" id="PS00715">
    <property type="entry name" value="SIGMA70_1"/>
    <property type="match status" value="1"/>
</dbReference>
<dbReference type="NCBIfam" id="NF004561">
    <property type="entry name" value="PRK05901.1-3"/>
    <property type="match status" value="1"/>
</dbReference>
<dbReference type="InterPro" id="IPR007630">
    <property type="entry name" value="RNA_pol_sigma70_r4"/>
</dbReference>
<dbReference type="Gene3D" id="1.10.10.10">
    <property type="entry name" value="Winged helix-like DNA-binding domain superfamily/Winged helix DNA-binding domain"/>
    <property type="match status" value="2"/>
</dbReference>
<sequence>MSASTSRTLPPEIAESVSVMALIERGKADGQIAGDDVRRAFEADQIPATQWKNVLRSLNQILEEEGVTLMVSAAEPKRPRKSVAAKSPAKRTATKTVAAKAAPAKKVAATAAPEASAAEAVAEEAAPVKKAAAKKTTAKKTVAKKATAKKTTAKKTGKKDDELLDDEATEETSATPAKAGEGEPVEEGQGFVLSDEDEDDAPAQQVAAAGATADPVKDYLKQIGKVPLLNAEQEVELAKRIEAGLFAEDKLANADKLAPKLKRELEIIAEDGRRAKNHLLEANLRLVVSLAKRYTGRGMLFLDLIQEGNLGLIRAVEKFDYTKGYKFSTYATWWIRQAITRAMADQARTIRIPVHMVEVINKLARVQRQMLQDLGREPTPEELAKELDMTPEKVIEVQKYGREPISLHTPLGEDGDSEFGDLIEDSEAVVPADAVSFTLLQEQLHSVLDTLSEREAGVVSMRFGLTDGQPKTLDEIGKVYGVTRERIRQIESKTMSKLRHPSRSQVLRDYLD</sequence>
<evidence type="ECO:0000256" key="3">
    <source>
        <dbReference type="ARBA" id="ARBA00023125"/>
    </source>
</evidence>
<keyword evidence="10" id="KW-1185">Reference proteome</keyword>
<evidence type="ECO:0000259" key="7">
    <source>
        <dbReference type="PROSITE" id="PS00715"/>
    </source>
</evidence>
<feature type="compositionally biased region" description="Basic residues" evidence="6">
    <location>
        <begin position="78"/>
        <end position="93"/>
    </location>
</feature>
<evidence type="ECO:0000256" key="2">
    <source>
        <dbReference type="ARBA" id="ARBA00023082"/>
    </source>
</evidence>
<dbReference type="NCBIfam" id="TIGR02393">
    <property type="entry name" value="RpoD_Cterm"/>
    <property type="match status" value="1"/>
</dbReference>
<dbReference type="EMBL" id="JAPHNL010000112">
    <property type="protein sequence ID" value="MCX3060563.1"/>
    <property type="molecule type" value="Genomic_DNA"/>
</dbReference>
<dbReference type="Pfam" id="PF00140">
    <property type="entry name" value="Sigma70_r1_2"/>
    <property type="match status" value="1"/>
</dbReference>
<comment type="caution">
    <text evidence="9">The sequence shown here is derived from an EMBL/GenBank/DDBJ whole genome shotgun (WGS) entry which is preliminary data.</text>
</comment>
<gene>
    <name evidence="5" type="primary">sigA</name>
    <name evidence="9" type="ORF">OFY01_12480</name>
</gene>
<evidence type="ECO:0000313" key="10">
    <source>
        <dbReference type="Proteomes" id="UP001163064"/>
    </source>
</evidence>
<feature type="region of interest" description="Sigma-70 factor domain-2" evidence="5">
    <location>
        <begin position="279"/>
        <end position="349"/>
    </location>
</feature>
<feature type="domain" description="RNA polymerase sigma-70" evidence="7">
    <location>
        <begin position="303"/>
        <end position="316"/>
    </location>
</feature>
<organism evidence="9 10">
    <name type="scientific">Streptomyces beihaiensis</name>
    <dbReference type="NCBI Taxonomy" id="2984495"/>
    <lineage>
        <taxon>Bacteria</taxon>
        <taxon>Bacillati</taxon>
        <taxon>Actinomycetota</taxon>
        <taxon>Actinomycetes</taxon>
        <taxon>Kitasatosporales</taxon>
        <taxon>Streptomycetaceae</taxon>
        <taxon>Streptomyces</taxon>
    </lineage>
</organism>
<evidence type="ECO:0000313" key="9">
    <source>
        <dbReference type="EMBL" id="MCX3060563.1"/>
    </source>
</evidence>
<dbReference type="PANTHER" id="PTHR30603:SF59">
    <property type="entry name" value="RNA POLYMERASE PRINCIPAL SIGMA FACTOR HRDA"/>
    <property type="match status" value="1"/>
</dbReference>
<keyword evidence="5" id="KW-0963">Cytoplasm</keyword>